<evidence type="ECO:0000313" key="10">
    <source>
        <dbReference type="Proteomes" id="UP000320776"/>
    </source>
</evidence>
<evidence type="ECO:0000256" key="8">
    <source>
        <dbReference type="SAM" id="Phobius"/>
    </source>
</evidence>
<dbReference type="GO" id="GO:0016763">
    <property type="term" value="F:pentosyltransferase activity"/>
    <property type="evidence" value="ECO:0007669"/>
    <property type="project" value="TreeGrafter"/>
</dbReference>
<evidence type="ECO:0000256" key="2">
    <source>
        <dbReference type="ARBA" id="ARBA00022475"/>
    </source>
</evidence>
<name>A0A517DNE0_9FIRM</name>
<protein>
    <submittedName>
        <fullName evidence="9">Uncharacterized protein</fullName>
    </submittedName>
</protein>
<feature type="transmembrane region" description="Helical" evidence="8">
    <location>
        <begin position="186"/>
        <end position="207"/>
    </location>
</feature>
<evidence type="ECO:0000256" key="6">
    <source>
        <dbReference type="ARBA" id="ARBA00022989"/>
    </source>
</evidence>
<feature type="transmembrane region" description="Helical" evidence="8">
    <location>
        <begin position="331"/>
        <end position="348"/>
    </location>
</feature>
<dbReference type="InterPro" id="IPR050297">
    <property type="entry name" value="LipidA_mod_glycosyltrf_83"/>
</dbReference>
<keyword evidence="3" id="KW-0328">Glycosyltransferase</keyword>
<dbReference type="PANTHER" id="PTHR33908">
    <property type="entry name" value="MANNOSYLTRANSFERASE YKCB-RELATED"/>
    <property type="match status" value="1"/>
</dbReference>
<keyword evidence="6 8" id="KW-1133">Transmembrane helix</keyword>
<feature type="transmembrane region" description="Helical" evidence="8">
    <location>
        <begin position="272"/>
        <end position="292"/>
    </location>
</feature>
<feature type="transmembrane region" description="Helical" evidence="8">
    <location>
        <begin position="219"/>
        <end position="240"/>
    </location>
</feature>
<dbReference type="GO" id="GO:0009103">
    <property type="term" value="P:lipopolysaccharide biosynthetic process"/>
    <property type="evidence" value="ECO:0007669"/>
    <property type="project" value="UniProtKB-ARBA"/>
</dbReference>
<dbReference type="PANTHER" id="PTHR33908:SF11">
    <property type="entry name" value="MEMBRANE PROTEIN"/>
    <property type="match status" value="1"/>
</dbReference>
<accession>A0A517DNE0</accession>
<evidence type="ECO:0000313" key="9">
    <source>
        <dbReference type="EMBL" id="QDR78880.1"/>
    </source>
</evidence>
<evidence type="ECO:0000256" key="3">
    <source>
        <dbReference type="ARBA" id="ARBA00022676"/>
    </source>
</evidence>
<dbReference type="EMBL" id="CP036259">
    <property type="protein sequence ID" value="QDR78880.1"/>
    <property type="molecule type" value="Genomic_DNA"/>
</dbReference>
<evidence type="ECO:0000256" key="1">
    <source>
        <dbReference type="ARBA" id="ARBA00004651"/>
    </source>
</evidence>
<evidence type="ECO:0000256" key="7">
    <source>
        <dbReference type="ARBA" id="ARBA00023136"/>
    </source>
</evidence>
<dbReference type="Proteomes" id="UP000320776">
    <property type="component" value="Chromosome"/>
</dbReference>
<dbReference type="OrthoDB" id="139918at2"/>
<keyword evidence="10" id="KW-1185">Reference proteome</keyword>
<feature type="transmembrane region" description="Helical" evidence="8">
    <location>
        <begin position="148"/>
        <end position="166"/>
    </location>
</feature>
<reference evidence="9 10" key="1">
    <citation type="submission" date="2019-02" db="EMBL/GenBank/DDBJ databases">
        <title>Closed genome of Sporomusa termitida DSM 4440.</title>
        <authorList>
            <person name="Poehlein A."/>
            <person name="Daniel R."/>
        </authorList>
    </citation>
    <scope>NUCLEOTIDE SEQUENCE [LARGE SCALE GENOMIC DNA]</scope>
    <source>
        <strain evidence="9 10">DSM 4440</strain>
    </source>
</reference>
<feature type="transmembrane region" description="Helical" evidence="8">
    <location>
        <begin position="354"/>
        <end position="372"/>
    </location>
</feature>
<keyword evidence="5 8" id="KW-0812">Transmembrane</keyword>
<feature type="transmembrane region" description="Helical" evidence="8">
    <location>
        <begin position="95"/>
        <end position="116"/>
    </location>
</feature>
<keyword evidence="4" id="KW-0808">Transferase</keyword>
<keyword evidence="2" id="KW-1003">Cell membrane</keyword>
<evidence type="ECO:0000256" key="4">
    <source>
        <dbReference type="ARBA" id="ARBA00022679"/>
    </source>
</evidence>
<dbReference type="KEGG" id="sted:SPTER_01300"/>
<dbReference type="AlphaFoldDB" id="A0A517DNE0"/>
<evidence type="ECO:0000256" key="5">
    <source>
        <dbReference type="ARBA" id="ARBA00022692"/>
    </source>
</evidence>
<feature type="transmembrane region" description="Helical" evidence="8">
    <location>
        <begin position="298"/>
        <end position="319"/>
    </location>
</feature>
<comment type="subcellular location">
    <subcellularLocation>
        <location evidence="1">Cell membrane</location>
        <topology evidence="1">Multi-pass membrane protein</topology>
    </subcellularLocation>
</comment>
<feature type="transmembrane region" description="Helical" evidence="8">
    <location>
        <begin position="23"/>
        <end position="45"/>
    </location>
</feature>
<keyword evidence="7 8" id="KW-0472">Membrane</keyword>
<organism evidence="9 10">
    <name type="scientific">Sporomusa termitida</name>
    <dbReference type="NCBI Taxonomy" id="2377"/>
    <lineage>
        <taxon>Bacteria</taxon>
        <taxon>Bacillati</taxon>
        <taxon>Bacillota</taxon>
        <taxon>Negativicutes</taxon>
        <taxon>Selenomonadales</taxon>
        <taxon>Sporomusaceae</taxon>
        <taxon>Sporomusa</taxon>
    </lineage>
</organism>
<proteinExistence type="predicted"/>
<gene>
    <name evidence="9" type="ORF">SPTER_01300</name>
</gene>
<feature type="transmembrane region" description="Helical" evidence="8">
    <location>
        <begin position="122"/>
        <end position="141"/>
    </location>
</feature>
<sequence length="517" mass="59207">MLANFMQNNYCNLFTLTNRSDRYWQLGYAGLLLAGLVFFVSCAFYKEMWFDEAYTVAMIRHDFFRICEITARDVHPPLYYMLVKLASLIWGQDIVVYRLVSAAGMMLFLLLGFFHIRRICGNAAGFYYTFFAVFLPVMLEYSGEARMYSWAMFFTTSAGIYAYLAYRQNQRQHWVLFAVFSLCSAYTHNYALLGAFFINLSLLTTAFARKRYLLKPCLLTILAQVILYLPWLLVLISQVVSVTKEYWIVINYQHLLRDLLVFYFAENLPGIAVKLLSFGWLAVCGWGLYTALTQNRQYAGLALISLAVYLAVIGLALLLSQVKPIFITRYLMPNSGFLFIALACGLAAVRRQRVAVALCTAIFIASSVNFYLHYDKIYSPRNNALRADITYSLNPDDIFLYTDIHPAGIYMVAFPDHQHYVFLPGGQEDSKPNPFQPELRLIYDLNVLADYKGRIWLIESANSQLLYGHLGKSEPLFTVIDFARIYDMPYLSHKGFVFVGSLLQKEPGPVPPLPAKE</sequence>
<dbReference type="GO" id="GO:0005886">
    <property type="term" value="C:plasma membrane"/>
    <property type="evidence" value="ECO:0007669"/>
    <property type="project" value="UniProtKB-SubCell"/>
</dbReference>